<evidence type="ECO:0000256" key="1">
    <source>
        <dbReference type="SAM" id="MobiDB-lite"/>
    </source>
</evidence>
<reference evidence="2 3" key="1">
    <citation type="journal article" date="2018" name="Nat. Ecol. Evol.">
        <title>Pezizomycetes genomes reveal the molecular basis of ectomycorrhizal truffle lifestyle.</title>
        <authorList>
            <person name="Murat C."/>
            <person name="Payen T."/>
            <person name="Noel B."/>
            <person name="Kuo A."/>
            <person name="Morin E."/>
            <person name="Chen J."/>
            <person name="Kohler A."/>
            <person name="Krizsan K."/>
            <person name="Balestrini R."/>
            <person name="Da Silva C."/>
            <person name="Montanini B."/>
            <person name="Hainaut M."/>
            <person name="Levati E."/>
            <person name="Barry K.W."/>
            <person name="Belfiori B."/>
            <person name="Cichocki N."/>
            <person name="Clum A."/>
            <person name="Dockter R.B."/>
            <person name="Fauchery L."/>
            <person name="Guy J."/>
            <person name="Iotti M."/>
            <person name="Le Tacon F."/>
            <person name="Lindquist E.A."/>
            <person name="Lipzen A."/>
            <person name="Malagnac F."/>
            <person name="Mello A."/>
            <person name="Molinier V."/>
            <person name="Miyauchi S."/>
            <person name="Poulain J."/>
            <person name="Riccioni C."/>
            <person name="Rubini A."/>
            <person name="Sitrit Y."/>
            <person name="Splivallo R."/>
            <person name="Traeger S."/>
            <person name="Wang M."/>
            <person name="Zifcakova L."/>
            <person name="Wipf D."/>
            <person name="Zambonelli A."/>
            <person name="Paolocci F."/>
            <person name="Nowrousian M."/>
            <person name="Ottonello S."/>
            <person name="Baldrian P."/>
            <person name="Spatafora J.W."/>
            <person name="Henrissat B."/>
            <person name="Nagy L.G."/>
            <person name="Aury J.M."/>
            <person name="Wincker P."/>
            <person name="Grigoriev I.V."/>
            <person name="Bonfante P."/>
            <person name="Martin F.M."/>
        </authorList>
    </citation>
    <scope>NUCLEOTIDE SEQUENCE [LARGE SCALE GENOMIC DNA]</scope>
    <source>
        <strain evidence="2 3">RN42</strain>
    </source>
</reference>
<evidence type="ECO:0000313" key="2">
    <source>
        <dbReference type="EMBL" id="RPA84174.1"/>
    </source>
</evidence>
<feature type="region of interest" description="Disordered" evidence="1">
    <location>
        <begin position="61"/>
        <end position="124"/>
    </location>
</feature>
<gene>
    <name evidence="2" type="ORF">BJ508DRAFT_323819</name>
</gene>
<evidence type="ECO:0008006" key="4">
    <source>
        <dbReference type="Google" id="ProtNLM"/>
    </source>
</evidence>
<name>A0A3N4IRF6_ASCIM</name>
<dbReference type="EMBL" id="ML119660">
    <property type="protein sequence ID" value="RPA84174.1"/>
    <property type="molecule type" value="Genomic_DNA"/>
</dbReference>
<keyword evidence="3" id="KW-1185">Reference proteome</keyword>
<proteinExistence type="predicted"/>
<dbReference type="Proteomes" id="UP000275078">
    <property type="component" value="Unassembled WGS sequence"/>
</dbReference>
<evidence type="ECO:0000313" key="3">
    <source>
        <dbReference type="Proteomes" id="UP000275078"/>
    </source>
</evidence>
<sequence length="124" mass="13493">MKWNTEEDRQLFLSIIEASNIKLSTSECENVAAIMKTRLGEQASGLTAIAIKRRFDKIKTMVGSGSSSDDGSPAKKPAKKGPATPRKGKKASKMPEEGGYPSDEAPSKKRKLGAKEEEEGPDYY</sequence>
<protein>
    <recommendedName>
        <fullName evidence="4">Myb-like domain-containing protein</fullName>
    </recommendedName>
</protein>
<accession>A0A3N4IRF6</accession>
<feature type="compositionally biased region" description="Low complexity" evidence="1">
    <location>
        <begin position="63"/>
        <end position="85"/>
    </location>
</feature>
<dbReference type="AlphaFoldDB" id="A0A3N4IRF6"/>
<organism evidence="2 3">
    <name type="scientific">Ascobolus immersus RN42</name>
    <dbReference type="NCBI Taxonomy" id="1160509"/>
    <lineage>
        <taxon>Eukaryota</taxon>
        <taxon>Fungi</taxon>
        <taxon>Dikarya</taxon>
        <taxon>Ascomycota</taxon>
        <taxon>Pezizomycotina</taxon>
        <taxon>Pezizomycetes</taxon>
        <taxon>Pezizales</taxon>
        <taxon>Ascobolaceae</taxon>
        <taxon>Ascobolus</taxon>
    </lineage>
</organism>